<dbReference type="Gene3D" id="2.40.40.20">
    <property type="match status" value="1"/>
</dbReference>
<dbReference type="Pfam" id="PF04998">
    <property type="entry name" value="RNA_pol_Rpb1_5"/>
    <property type="match status" value="1"/>
</dbReference>
<dbReference type="InterPro" id="IPR006592">
    <property type="entry name" value="RNA_pol_N"/>
</dbReference>
<evidence type="ECO:0000256" key="15">
    <source>
        <dbReference type="ARBA" id="ARBA00074245"/>
    </source>
</evidence>
<evidence type="ECO:0000256" key="12">
    <source>
        <dbReference type="ARBA" id="ARBA00023242"/>
    </source>
</evidence>
<name>A0A9W8AR33_9FUNG</name>
<evidence type="ECO:0000256" key="17">
    <source>
        <dbReference type="SAM" id="MobiDB-lite"/>
    </source>
</evidence>
<organism evidence="19 20">
    <name type="scientific">Dispira parvispora</name>
    <dbReference type="NCBI Taxonomy" id="1520584"/>
    <lineage>
        <taxon>Eukaryota</taxon>
        <taxon>Fungi</taxon>
        <taxon>Fungi incertae sedis</taxon>
        <taxon>Zoopagomycota</taxon>
        <taxon>Kickxellomycotina</taxon>
        <taxon>Dimargaritomycetes</taxon>
        <taxon>Dimargaritales</taxon>
        <taxon>Dimargaritaceae</taxon>
        <taxon>Dispira</taxon>
    </lineage>
</organism>
<sequence>MQDKHLSSMERSAVIKEVVKTWSRLQFDVNALIDSSRVPNRGTLKRPGIRQLLEKKEGLFRMHMMGKRVNYSARSVISPDPNIETNEIGIPPVFATRLTFPEPVTTFNIKDLRKAVINGPNSWPGATHVQHEDGSLTVLERLSHESRVALANQLLTMQDPSVTTGGNGVFAPATMGVNKKVYRHIRNGDMLLVNRQPTLHKPSIMAHRAVVLPGEKTIRMHYANCNTYNADFDGDEMNLHYPQNELARAEAALIAITDKQYLVPTSGDPLRGLIQDHVVMGTMMTKKDTFFSREDYQHLLYSALRPEFDRVGDEEHNIVTVPPTIWRPKPLWTGKQVITSIILNLTYGLTPPNLKSQSKVPAKSWSPNSEEGQVLVVHGELLMGVLDKSQFGASGYGLIHTLYELYGPSYAGQMLSILGRLFTFYSQMRAYTCRMDDLLLTPEGDRQRREVLKSSAQCGAEAAVEYLGMNSMVKDPMHMSVKERHDFHIRMEEVLRDDLKLRGLDTVSKNKVAGLTSQVNNICIPGGLIRPFPANHMQAMTVSGAKGSDVNARQISGLLGQQDLEGRRVPVMVSGKTLPSFRPFDTAPRANGFVGDRFLTGIRPQEFYFHCMAGRDGLIDTAVKTANSGYLQRCLIKHMEGIRVEYDHTVRDADGSLIQFYYGEDALDVTKQKHLYQFGFAASNYAALKEKYQPKQALKALDLDKAHDLAKKGLRKPEKYPPVMSLLSPSRYLGSTSEKFLQKLKEYIGLNPDRLLWEDSHGKKPKPAKGLLGAMVDPECNKRTFHALMELQYMHSLADPGESVGLLAAQGVGEPSTQMTLNTFHLAGFGDKNVTLGIPRLREIVMTASVKPKTPNMTLPLLPGVTTEQVKKLCQTATRLSIAEVLDRIDVYESAGRSATGGLNQRVKKYTLHLQFYPAEEYEKEYGITSLQLEKSIAYQFLPHLKTSLTRLRKAWSAHDLSNFFEMDAKKTSRVGDHDNGGDLDETNDGNDEEAGNDRKASAKSSKKRGVMDDVDLGESDDSDAGDDGAMDEEDGDRKQVERRMARQRAFANADEEGDQSNSSSESEEDEEDAEIKPESTMETPKPNSTAPYTTATNSRWENAIITQNQKLTAQIVQALPWLVRYEFDRKHGEWCKIELEFPAETPKLLMVDLAEKAAHKAVVNEVPHIKRCFQLLKEGGNDYSDELATDGVNFSGFWDFADVIDVDRITSNDIYGILTTYGVEAARASIMTEISEVFERYHITVDPRHISLIADYMTFEGGYKPFNRLGLRSSPMPFAKMSFETTCTFLKTACLHGDYDQLSNPSSRIVVGKPIQGGTGAFDILHNLG</sequence>
<feature type="domain" description="RNA polymerase N-terminal" evidence="18">
    <location>
        <begin position="1"/>
        <end position="285"/>
    </location>
</feature>
<keyword evidence="6" id="KW-0808">Transferase</keyword>
<dbReference type="Gene3D" id="3.30.70.2850">
    <property type="match status" value="1"/>
</dbReference>
<dbReference type="InterPro" id="IPR038120">
    <property type="entry name" value="Rpb1_funnel_sf"/>
</dbReference>
<evidence type="ECO:0000256" key="7">
    <source>
        <dbReference type="ARBA" id="ARBA00022695"/>
    </source>
</evidence>
<evidence type="ECO:0000313" key="20">
    <source>
        <dbReference type="Proteomes" id="UP001150925"/>
    </source>
</evidence>
<dbReference type="Gene3D" id="3.30.1490.180">
    <property type="entry name" value="RNA polymerase ii"/>
    <property type="match status" value="1"/>
</dbReference>
<keyword evidence="12" id="KW-0539">Nucleus</keyword>
<keyword evidence="5" id="KW-0240">DNA-directed RNA polymerase</keyword>
<dbReference type="InterPro" id="IPR015699">
    <property type="entry name" value="DNA-dir_RNA_pol1_lsu_N"/>
</dbReference>
<dbReference type="Gene3D" id="1.10.357.120">
    <property type="match status" value="1"/>
</dbReference>
<feature type="compositionally biased region" description="Basic and acidic residues" evidence="17">
    <location>
        <begin position="1036"/>
        <end position="1045"/>
    </location>
</feature>
<dbReference type="InterPro" id="IPR007081">
    <property type="entry name" value="RNA_pol_Rpb1_5"/>
</dbReference>
<protein>
    <recommendedName>
        <fullName evidence="15">DNA-directed RNA polymerase I subunit RPA1</fullName>
        <ecNumber evidence="4">2.7.7.6</ecNumber>
    </recommendedName>
    <alternativeName>
        <fullName evidence="16">DNA-directed RNA polymerase I subunit rpa1</fullName>
    </alternativeName>
</protein>
<dbReference type="FunFam" id="1.10.150.390:FF:000005">
    <property type="entry name" value="DNA-directed RNA polymerase subunit"/>
    <property type="match status" value="1"/>
</dbReference>
<dbReference type="Gene3D" id="1.10.150.390">
    <property type="match status" value="1"/>
</dbReference>
<evidence type="ECO:0000256" key="4">
    <source>
        <dbReference type="ARBA" id="ARBA00012418"/>
    </source>
</evidence>
<dbReference type="InterPro" id="IPR042102">
    <property type="entry name" value="RNA_pol_Rpb1_3_sf"/>
</dbReference>
<dbReference type="Proteomes" id="UP001150925">
    <property type="component" value="Unassembled WGS sequence"/>
</dbReference>
<keyword evidence="11" id="KW-0804">Transcription</keyword>
<comment type="caution">
    <text evidence="19">The sequence shown here is derived from an EMBL/GenBank/DDBJ whole genome shotgun (WGS) entry which is preliminary data.</text>
</comment>
<comment type="function">
    <text evidence="14">DNA-dependent RNA polymerase catalyzes the transcription of DNA into RNA using the four ribonucleoside triphosphates as substrates. Largest and catalytic core component of RNA polymerase I which synthesizes ribosomal RNA precursors. Forms the polymerase active center together with the second largest subunit. A single stranded DNA template strand of the promoter is positioned within the central active site cleft of Pol I. A bridging helix emanates from RPA1 and crosses the cleft near the catalytic site and is thought to promote translocation of Pol I by acting as a ratchet that moves the RNA-DNA hybrid through the active site by switching from straight to bent conformations at each step of nucleotide addition.</text>
</comment>
<dbReference type="Gene3D" id="1.10.132.30">
    <property type="match status" value="1"/>
</dbReference>
<comment type="subcellular location">
    <subcellularLocation>
        <location evidence="1">Nucleus</location>
    </subcellularLocation>
</comment>
<gene>
    <name evidence="19" type="ORF">IWQ62_002058</name>
</gene>
<evidence type="ECO:0000256" key="16">
    <source>
        <dbReference type="ARBA" id="ARBA00074527"/>
    </source>
</evidence>
<dbReference type="Gene3D" id="1.10.274.100">
    <property type="entry name" value="RNA polymerase Rpb1, domain 3"/>
    <property type="match status" value="1"/>
</dbReference>
<evidence type="ECO:0000259" key="18">
    <source>
        <dbReference type="SMART" id="SM00663"/>
    </source>
</evidence>
<dbReference type="Pfam" id="PF05000">
    <property type="entry name" value="RNA_pol_Rpb1_4"/>
    <property type="match status" value="1"/>
</dbReference>
<dbReference type="EC" id="2.7.7.6" evidence="4"/>
<dbReference type="OrthoDB" id="270392at2759"/>
<dbReference type="Pfam" id="PF00623">
    <property type="entry name" value="RNA_pol_Rpb1_2"/>
    <property type="match status" value="1"/>
</dbReference>
<keyword evidence="8" id="KW-0479">Metal-binding</keyword>
<dbReference type="GO" id="GO:0005736">
    <property type="term" value="C:RNA polymerase I complex"/>
    <property type="evidence" value="ECO:0007669"/>
    <property type="project" value="TreeGrafter"/>
</dbReference>
<dbReference type="SUPFAM" id="SSF64484">
    <property type="entry name" value="beta and beta-prime subunits of DNA dependent RNA-polymerase"/>
    <property type="match status" value="1"/>
</dbReference>
<feature type="compositionally biased region" description="Polar residues" evidence="17">
    <location>
        <begin position="1081"/>
        <end position="1095"/>
    </location>
</feature>
<keyword evidence="10" id="KW-0460">Magnesium</keyword>
<dbReference type="InterPro" id="IPR045867">
    <property type="entry name" value="DNA-dir_RpoC_beta_prime"/>
</dbReference>
<dbReference type="CDD" id="cd02735">
    <property type="entry name" value="RNAP_I_Rpa1_C"/>
    <property type="match status" value="1"/>
</dbReference>
<keyword evidence="20" id="KW-1185">Reference proteome</keyword>
<comment type="catalytic activity">
    <reaction evidence="13">
        <text>RNA(n) + a ribonucleoside 5'-triphosphate = RNA(n+1) + diphosphate</text>
        <dbReference type="Rhea" id="RHEA:21248"/>
        <dbReference type="Rhea" id="RHEA-COMP:14527"/>
        <dbReference type="Rhea" id="RHEA-COMP:17342"/>
        <dbReference type="ChEBI" id="CHEBI:33019"/>
        <dbReference type="ChEBI" id="CHEBI:61557"/>
        <dbReference type="ChEBI" id="CHEBI:140395"/>
        <dbReference type="EC" id="2.7.7.6"/>
    </reaction>
</comment>
<evidence type="ECO:0000256" key="6">
    <source>
        <dbReference type="ARBA" id="ARBA00022679"/>
    </source>
</evidence>
<dbReference type="InterPro" id="IPR047107">
    <property type="entry name" value="DNA-dir_RNA_pol1_lsu_C"/>
</dbReference>
<dbReference type="FunFam" id="3.30.1490.180:FF:000003">
    <property type="entry name" value="DNA-directed RNA polymerase subunit"/>
    <property type="match status" value="1"/>
</dbReference>
<evidence type="ECO:0000256" key="1">
    <source>
        <dbReference type="ARBA" id="ARBA00004123"/>
    </source>
</evidence>
<comment type="subunit">
    <text evidence="3">Component of the RNA polymerase I (Pol I) complex consisting of at least 13 subunits.</text>
</comment>
<reference evidence="19" key="1">
    <citation type="submission" date="2022-07" db="EMBL/GenBank/DDBJ databases">
        <title>Phylogenomic reconstructions and comparative analyses of Kickxellomycotina fungi.</title>
        <authorList>
            <person name="Reynolds N.K."/>
            <person name="Stajich J.E."/>
            <person name="Barry K."/>
            <person name="Grigoriev I.V."/>
            <person name="Crous P."/>
            <person name="Smith M.E."/>
        </authorList>
    </citation>
    <scope>NUCLEOTIDE SEQUENCE</scope>
    <source>
        <strain evidence="19">RSA 1196</strain>
    </source>
</reference>
<accession>A0A9W8AR33</accession>
<dbReference type="PANTHER" id="PTHR19376:SF11">
    <property type="entry name" value="DNA-DIRECTED RNA POLYMERASE I SUBUNIT RPA1"/>
    <property type="match status" value="1"/>
</dbReference>
<keyword evidence="9" id="KW-0862">Zinc</keyword>
<evidence type="ECO:0000256" key="8">
    <source>
        <dbReference type="ARBA" id="ARBA00022723"/>
    </source>
</evidence>
<dbReference type="InterPro" id="IPR000722">
    <property type="entry name" value="RNA_pol_asu"/>
</dbReference>
<evidence type="ECO:0000256" key="2">
    <source>
        <dbReference type="ARBA" id="ARBA00006460"/>
    </source>
</evidence>
<feature type="compositionally biased region" description="Acidic residues" evidence="17">
    <location>
        <begin position="1013"/>
        <end position="1035"/>
    </location>
</feature>
<dbReference type="EMBL" id="JANBPY010000393">
    <property type="protein sequence ID" value="KAJ1967108.1"/>
    <property type="molecule type" value="Genomic_DNA"/>
</dbReference>
<dbReference type="PANTHER" id="PTHR19376">
    <property type="entry name" value="DNA-DIRECTED RNA POLYMERASE"/>
    <property type="match status" value="1"/>
</dbReference>
<evidence type="ECO:0000256" key="10">
    <source>
        <dbReference type="ARBA" id="ARBA00022842"/>
    </source>
</evidence>
<evidence type="ECO:0000256" key="13">
    <source>
        <dbReference type="ARBA" id="ARBA00048552"/>
    </source>
</evidence>
<proteinExistence type="inferred from homology"/>
<dbReference type="InterPro" id="IPR007083">
    <property type="entry name" value="RNA_pol_Rpb1_4"/>
</dbReference>
<dbReference type="Pfam" id="PF04983">
    <property type="entry name" value="RNA_pol_Rpb1_3"/>
    <property type="match status" value="1"/>
</dbReference>
<comment type="similarity">
    <text evidence="2">Belongs to the RNA polymerase beta' chain family.</text>
</comment>
<evidence type="ECO:0000256" key="5">
    <source>
        <dbReference type="ARBA" id="ARBA00022478"/>
    </source>
</evidence>
<feature type="compositionally biased region" description="Acidic residues" evidence="17">
    <location>
        <begin position="982"/>
        <end position="995"/>
    </location>
</feature>
<dbReference type="GO" id="GO:0046872">
    <property type="term" value="F:metal ion binding"/>
    <property type="evidence" value="ECO:0007669"/>
    <property type="project" value="UniProtKB-KW"/>
</dbReference>
<keyword evidence="7" id="KW-0548">Nucleotidyltransferase</keyword>
<dbReference type="CDD" id="cd01435">
    <property type="entry name" value="RNAP_I_RPA1_N"/>
    <property type="match status" value="1"/>
</dbReference>
<evidence type="ECO:0000256" key="9">
    <source>
        <dbReference type="ARBA" id="ARBA00022833"/>
    </source>
</evidence>
<evidence type="ECO:0000256" key="3">
    <source>
        <dbReference type="ARBA" id="ARBA00011251"/>
    </source>
</evidence>
<dbReference type="SMART" id="SM00663">
    <property type="entry name" value="RPOLA_N"/>
    <property type="match status" value="1"/>
</dbReference>
<dbReference type="FunFam" id="2.40.40.20:FF:000019">
    <property type="entry name" value="DNA-directed RNA polymerase II subunit RPB1"/>
    <property type="match status" value="1"/>
</dbReference>
<evidence type="ECO:0000256" key="11">
    <source>
        <dbReference type="ARBA" id="ARBA00023163"/>
    </source>
</evidence>
<dbReference type="GO" id="GO:0003899">
    <property type="term" value="F:DNA-directed RNA polymerase activity"/>
    <property type="evidence" value="ECO:0007669"/>
    <property type="project" value="UniProtKB-EC"/>
</dbReference>
<feature type="region of interest" description="Disordered" evidence="17">
    <location>
        <begin position="973"/>
        <end position="1095"/>
    </location>
</feature>
<dbReference type="Gene3D" id="6.10.250.2940">
    <property type="match status" value="1"/>
</dbReference>
<evidence type="ECO:0000313" key="19">
    <source>
        <dbReference type="EMBL" id="KAJ1967108.1"/>
    </source>
</evidence>
<dbReference type="GO" id="GO:0006351">
    <property type="term" value="P:DNA-templated transcription"/>
    <property type="evidence" value="ECO:0007669"/>
    <property type="project" value="InterPro"/>
</dbReference>
<dbReference type="GO" id="GO:0003677">
    <property type="term" value="F:DNA binding"/>
    <property type="evidence" value="ECO:0007669"/>
    <property type="project" value="InterPro"/>
</dbReference>
<dbReference type="InterPro" id="IPR007066">
    <property type="entry name" value="RNA_pol_Rpb1_3"/>
</dbReference>
<evidence type="ECO:0000256" key="14">
    <source>
        <dbReference type="ARBA" id="ARBA00053996"/>
    </source>
</evidence>